<dbReference type="Pfam" id="PF14520">
    <property type="entry name" value="HHH_5"/>
    <property type="match status" value="1"/>
</dbReference>
<dbReference type="InterPro" id="IPR010994">
    <property type="entry name" value="RuvA_2-like"/>
</dbReference>
<evidence type="ECO:0000256" key="4">
    <source>
        <dbReference type="ARBA" id="ARBA00023172"/>
    </source>
</evidence>
<dbReference type="GO" id="GO:0006310">
    <property type="term" value="P:DNA recombination"/>
    <property type="evidence" value="ECO:0007669"/>
    <property type="project" value="UniProtKB-UniRule"/>
</dbReference>
<keyword evidence="8" id="KW-0547">Nucleotide-binding</keyword>
<dbReference type="GO" id="GO:0005737">
    <property type="term" value="C:cytoplasm"/>
    <property type="evidence" value="ECO:0007669"/>
    <property type="project" value="UniProtKB-SubCell"/>
</dbReference>
<dbReference type="GO" id="GO:0009378">
    <property type="term" value="F:four-way junction helicase activity"/>
    <property type="evidence" value="ECO:0007669"/>
    <property type="project" value="InterPro"/>
</dbReference>
<dbReference type="SUPFAM" id="SSF46929">
    <property type="entry name" value="DNA helicase RuvA subunit, C-terminal domain"/>
    <property type="match status" value="1"/>
</dbReference>
<comment type="function">
    <text evidence="6">The RuvA-RuvB-RuvC complex processes Holliday junction (HJ) DNA during genetic recombination and DNA repair, while the RuvA-RuvB complex plays an important role in the rescue of blocked DNA replication forks via replication fork reversal (RFR). RuvA specifically binds to HJ cruciform DNA, conferring on it an open structure. The RuvB hexamer acts as an ATP-dependent pump, pulling dsDNA into and through the RuvAB complex. HJ branch migration allows RuvC to scan DNA until it finds its consensus sequence, where it cleaves and resolves the cruciform DNA.</text>
</comment>
<feature type="region of interest" description="Domain III" evidence="6">
    <location>
        <begin position="152"/>
        <end position="195"/>
    </location>
</feature>
<protein>
    <recommendedName>
        <fullName evidence="6">Holliday junction branch migration complex subunit RuvA</fullName>
    </recommendedName>
</protein>
<dbReference type="Gene3D" id="1.10.150.20">
    <property type="entry name" value="5' to 3' exonuclease, C-terminal subdomain"/>
    <property type="match status" value="1"/>
</dbReference>
<evidence type="ECO:0000256" key="2">
    <source>
        <dbReference type="ARBA" id="ARBA00022763"/>
    </source>
</evidence>
<dbReference type="Pfam" id="PF01330">
    <property type="entry name" value="RuvA_N"/>
    <property type="match status" value="1"/>
</dbReference>
<accession>A0A1H3QR57</accession>
<dbReference type="Pfam" id="PF07499">
    <property type="entry name" value="RuvA_C"/>
    <property type="match status" value="1"/>
</dbReference>
<evidence type="ECO:0000313" key="8">
    <source>
        <dbReference type="EMBL" id="SDZ15887.1"/>
    </source>
</evidence>
<comment type="caution">
    <text evidence="6">Lacks conserved residue(s) required for the propagation of feature annotation.</text>
</comment>
<comment type="subunit">
    <text evidence="6">Homotetramer. Forms an RuvA(8)-RuvB(12)-Holliday junction (HJ) complex. HJ DNA is sandwiched between 2 RuvA tetramers; dsDNA enters through RuvA and exits via RuvB. An RuvB hexamer assembles on each DNA strand where it exits the tetramer. Each RuvB hexamer is contacted by two RuvA subunits (via domain III) on 2 adjacent RuvB subunits; this complex drives branch migration. In the full resolvosome a probable DNA-RuvA(4)-RuvB(12)-RuvC(2) complex forms which resolves the HJ.</text>
</comment>
<evidence type="ECO:0000256" key="3">
    <source>
        <dbReference type="ARBA" id="ARBA00023125"/>
    </source>
</evidence>
<gene>
    <name evidence="6" type="primary">ruvA</name>
    <name evidence="8" type="ORF">SAMN05660462_02048</name>
</gene>
<dbReference type="InterPro" id="IPR036267">
    <property type="entry name" value="RuvA_C_sf"/>
</dbReference>
<dbReference type="GO" id="GO:0048476">
    <property type="term" value="C:Holliday junction resolvase complex"/>
    <property type="evidence" value="ECO:0007669"/>
    <property type="project" value="UniProtKB-UniRule"/>
</dbReference>
<dbReference type="SMART" id="SM00278">
    <property type="entry name" value="HhH1"/>
    <property type="match status" value="2"/>
</dbReference>
<dbReference type="OrthoDB" id="5293449at2"/>
<dbReference type="STRING" id="415015.SAMN05660462_02048"/>
<dbReference type="Gene3D" id="2.40.50.140">
    <property type="entry name" value="Nucleic acid-binding proteins"/>
    <property type="match status" value="1"/>
</dbReference>
<evidence type="ECO:0000256" key="5">
    <source>
        <dbReference type="ARBA" id="ARBA00023204"/>
    </source>
</evidence>
<dbReference type="SUPFAM" id="SSF50249">
    <property type="entry name" value="Nucleic acid-binding proteins"/>
    <property type="match status" value="1"/>
</dbReference>
<comment type="domain">
    <text evidence="6">Has three domains with a flexible linker between the domains II and III and assumes an 'L' shape. Domain III is highly mobile and contacts RuvB.</text>
</comment>
<keyword evidence="8" id="KW-0378">Hydrolase</keyword>
<dbReference type="InterPro" id="IPR011114">
    <property type="entry name" value="RuvA_C"/>
</dbReference>
<evidence type="ECO:0000256" key="1">
    <source>
        <dbReference type="ARBA" id="ARBA00022490"/>
    </source>
</evidence>
<keyword evidence="4 6" id="KW-0233">DNA recombination</keyword>
<feature type="domain" description="Helix-hairpin-helix DNA-binding motif class 1" evidence="7">
    <location>
        <begin position="108"/>
        <end position="127"/>
    </location>
</feature>
<dbReference type="GO" id="GO:0000400">
    <property type="term" value="F:four-way junction DNA binding"/>
    <property type="evidence" value="ECO:0007669"/>
    <property type="project" value="UniProtKB-UniRule"/>
</dbReference>
<dbReference type="InterPro" id="IPR012340">
    <property type="entry name" value="NA-bd_OB-fold"/>
</dbReference>
<dbReference type="InterPro" id="IPR003583">
    <property type="entry name" value="Hlx-hairpin-Hlx_DNA-bd_motif"/>
</dbReference>
<feature type="region of interest" description="Domain I" evidence="6">
    <location>
        <begin position="1"/>
        <end position="64"/>
    </location>
</feature>
<dbReference type="HAMAP" id="MF_00031">
    <property type="entry name" value="DNA_HJ_migration_RuvA"/>
    <property type="match status" value="1"/>
</dbReference>
<organism evidence="8 9">
    <name type="scientific">Proteiniborus ethanoligenes</name>
    <dbReference type="NCBI Taxonomy" id="415015"/>
    <lineage>
        <taxon>Bacteria</taxon>
        <taxon>Bacillati</taxon>
        <taxon>Bacillota</taxon>
        <taxon>Clostridia</taxon>
        <taxon>Eubacteriales</taxon>
        <taxon>Proteiniborus</taxon>
    </lineage>
</organism>
<keyword evidence="5 6" id="KW-0234">DNA repair</keyword>
<evidence type="ECO:0000256" key="6">
    <source>
        <dbReference type="HAMAP-Rule" id="MF_00031"/>
    </source>
</evidence>
<dbReference type="AlphaFoldDB" id="A0A1H3QR57"/>
<evidence type="ECO:0000259" key="7">
    <source>
        <dbReference type="SMART" id="SM00278"/>
    </source>
</evidence>
<evidence type="ECO:0000313" key="9">
    <source>
        <dbReference type="Proteomes" id="UP000198625"/>
    </source>
</evidence>
<keyword evidence="2 6" id="KW-0227">DNA damage</keyword>
<keyword evidence="8" id="KW-0347">Helicase</keyword>
<dbReference type="GO" id="GO:0006281">
    <property type="term" value="P:DNA repair"/>
    <property type="evidence" value="ECO:0007669"/>
    <property type="project" value="UniProtKB-UniRule"/>
</dbReference>
<dbReference type="Gene3D" id="1.10.8.10">
    <property type="entry name" value="DNA helicase RuvA subunit, C-terminal domain"/>
    <property type="match status" value="1"/>
</dbReference>
<dbReference type="Proteomes" id="UP000198625">
    <property type="component" value="Unassembled WGS sequence"/>
</dbReference>
<proteinExistence type="inferred from homology"/>
<sequence length="195" mass="21775">MYQYIIGDIEEINEDNIVIENNGIGYIIYTSKNSIMNIGQNTLNRKIYTHLVVREDVMSLYGFTSKEELEMFKLLITVTKIGPKVGIGILSAMNPSNIKISIMSGDTKALSRAPGVGKKTAERIILELKDKIGDNIMYDEGSNATVPIDETEEVIVALNSLGYTRNEIFKALSVIDIKDKKTEDIIKLALRKLSK</sequence>
<dbReference type="CDD" id="cd14332">
    <property type="entry name" value="UBA_RuvA_C"/>
    <property type="match status" value="1"/>
</dbReference>
<dbReference type="GO" id="GO:0009379">
    <property type="term" value="C:Holliday junction helicase complex"/>
    <property type="evidence" value="ECO:0007669"/>
    <property type="project" value="InterPro"/>
</dbReference>
<name>A0A1H3QR57_9FIRM</name>
<dbReference type="EMBL" id="FNQE01000022">
    <property type="protein sequence ID" value="SDZ15887.1"/>
    <property type="molecule type" value="Genomic_DNA"/>
</dbReference>
<keyword evidence="1 6" id="KW-0963">Cytoplasm</keyword>
<dbReference type="NCBIfam" id="TIGR00084">
    <property type="entry name" value="ruvA"/>
    <property type="match status" value="1"/>
</dbReference>
<dbReference type="InterPro" id="IPR000085">
    <property type="entry name" value="RuvA"/>
</dbReference>
<dbReference type="SUPFAM" id="SSF47781">
    <property type="entry name" value="RuvA domain 2-like"/>
    <property type="match status" value="1"/>
</dbReference>
<dbReference type="GO" id="GO:0005524">
    <property type="term" value="F:ATP binding"/>
    <property type="evidence" value="ECO:0007669"/>
    <property type="project" value="InterPro"/>
</dbReference>
<feature type="domain" description="Helix-hairpin-helix DNA-binding motif class 1" evidence="7">
    <location>
        <begin position="73"/>
        <end position="92"/>
    </location>
</feature>
<comment type="similarity">
    <text evidence="6">Belongs to the RuvA family.</text>
</comment>
<reference evidence="8 9" key="1">
    <citation type="submission" date="2016-10" db="EMBL/GenBank/DDBJ databases">
        <authorList>
            <person name="de Groot N.N."/>
        </authorList>
    </citation>
    <scope>NUCLEOTIDE SEQUENCE [LARGE SCALE GENOMIC DNA]</scope>
    <source>
        <strain evidence="8 9">DSM 21650</strain>
    </source>
</reference>
<dbReference type="RefSeq" id="WP_091730734.1">
    <property type="nucleotide sequence ID" value="NZ_FNQE01000022.1"/>
</dbReference>
<keyword evidence="3 6" id="KW-0238">DNA-binding</keyword>
<dbReference type="InterPro" id="IPR013849">
    <property type="entry name" value="DNA_helicase_Holl-junc_RuvA_I"/>
</dbReference>
<keyword evidence="8" id="KW-0067">ATP-binding</keyword>
<keyword evidence="9" id="KW-1185">Reference proteome</keyword>
<comment type="subcellular location">
    <subcellularLocation>
        <location evidence="6">Cytoplasm</location>
    </subcellularLocation>
</comment>